<dbReference type="AlphaFoldDB" id="A0A1E5NIA7"/>
<reference evidence="2 3" key="1">
    <citation type="submission" date="2016-08" db="EMBL/GenBank/DDBJ databases">
        <title>Characterization and recognition of Brachyspira hampsonii sp. nov., a novel intestinal spirochete that is pathogenic to pigs.</title>
        <authorList>
            <person name="Mirajkar N."/>
            <person name="La T."/>
            <person name="Phillips N."/>
            <person name="Hampson D."/>
            <person name="Gebhart C."/>
        </authorList>
    </citation>
    <scope>NUCLEOTIDE SEQUENCE [LARGE SCALE GENOMIC DNA]</scope>
    <source>
        <strain evidence="2 3">P280/1</strain>
    </source>
</reference>
<evidence type="ECO:0000313" key="3">
    <source>
        <dbReference type="Proteomes" id="UP000095247"/>
    </source>
</evidence>
<comment type="caution">
    <text evidence="2">The sequence shown here is derived from an EMBL/GenBank/DDBJ whole genome shotgun (WGS) entry which is preliminary data.</text>
</comment>
<proteinExistence type="predicted"/>
<dbReference type="InterPro" id="IPR020988">
    <property type="entry name" value="Pept_U32_collagenase"/>
</dbReference>
<accession>A0A1E5NIA7</accession>
<dbReference type="RefSeq" id="WP_069725339.1">
    <property type="nucleotide sequence ID" value="NZ_MDCO01000001.1"/>
</dbReference>
<dbReference type="InterPro" id="IPR051454">
    <property type="entry name" value="RNA/ubiquinone_mod_enzymes"/>
</dbReference>
<sequence length="725" mass="82172">MENNLNIKTQNKKIELLAPVGDERALKAAVNAGADAVYFGTKSFNARVGAAENFDEKALEENIRFAKLRDVNVYITVNTLVYNDEIDKVLPLIKSVYNMGADAIIVQDLGIIDIVRNNLNIAMHASTQMSCNNLESVKLLKSIGLDRVVLAREMSLDNIKYIRDNTDIELETFVHGALCVSFSGQCAYSYLHGGRSANRGACAQPCRMEYTGGKTNYPLSTKDLMTIDIIPDLLKSGITSFKIEGRAKRSEYAAITTSIYRHAIDLTLENKDIPIEKYRESLMKIFNRGGFSQGYYYNSKDIFENYKPSHDGEYIGKVTAYKKNKIYIHADKELNVYDGLSFGESGTVGMQISDLYKDNERVKRAKGNLSFSAVIKNVNVGDKVYRTTDKLQIDEANKIIENDSFKHILDLKCTVGFNNDKIKLEVHSKYDDRLNNIEYISDYILQEAKTKSTTKEHIFNSISKTGATVFEFENIIIEENFKNPFIPVKVLNEARRGLIEKLENTLIKPKEIHYNKNIFNDINYPNTDIKVLIVNSEEKLKLYSDIHYDKKILFPSVYDEKIITLFENKKIDGIILPHVTFDKDIEVIKSIAEKTDGMIVICNNLGHIEALKNKAVLWSGIGLNAINNYSVNFLYKLGIDTVISAVEAGKTLKHTISIKEGFIPAMNFAFCPKSMSVGCSKCKEEDIIDHRGNTVIFDCVKMYNKTSFILEHIKNKNGNIYYYIY</sequence>
<gene>
    <name evidence="2" type="ORF">BFL38_10415</name>
</gene>
<dbReference type="PANTHER" id="PTHR30217:SF10">
    <property type="entry name" value="23S RRNA 5-HYDROXYCYTIDINE C2501 SYNTHASE"/>
    <property type="match status" value="1"/>
</dbReference>
<feature type="domain" description="Peptidase U32 collagenase" evidence="1">
    <location>
        <begin position="384"/>
        <end position="506"/>
    </location>
</feature>
<organism evidence="2 3">
    <name type="scientific">Brachyspira hampsonii</name>
    <dbReference type="NCBI Taxonomy" id="1287055"/>
    <lineage>
        <taxon>Bacteria</taxon>
        <taxon>Pseudomonadati</taxon>
        <taxon>Spirochaetota</taxon>
        <taxon>Spirochaetia</taxon>
        <taxon>Brachyspirales</taxon>
        <taxon>Brachyspiraceae</taxon>
        <taxon>Brachyspira</taxon>
    </lineage>
</organism>
<dbReference type="InterPro" id="IPR001539">
    <property type="entry name" value="Peptidase_U32"/>
</dbReference>
<dbReference type="EMBL" id="MDCO01000001">
    <property type="protein sequence ID" value="OEJ15864.1"/>
    <property type="molecule type" value="Genomic_DNA"/>
</dbReference>
<evidence type="ECO:0000259" key="1">
    <source>
        <dbReference type="Pfam" id="PF12392"/>
    </source>
</evidence>
<dbReference type="Pfam" id="PF01136">
    <property type="entry name" value="Peptidase_U32"/>
    <property type="match status" value="1"/>
</dbReference>
<dbReference type="PANTHER" id="PTHR30217">
    <property type="entry name" value="PEPTIDASE U32 FAMILY"/>
    <property type="match status" value="1"/>
</dbReference>
<evidence type="ECO:0000313" key="2">
    <source>
        <dbReference type="EMBL" id="OEJ15864.1"/>
    </source>
</evidence>
<name>A0A1E5NIA7_9SPIR</name>
<dbReference type="SUPFAM" id="SSF51395">
    <property type="entry name" value="FMN-linked oxidoreductases"/>
    <property type="match status" value="1"/>
</dbReference>
<protein>
    <submittedName>
        <fullName evidence="2">Peptidase U32</fullName>
    </submittedName>
</protein>
<dbReference type="Pfam" id="PF12392">
    <property type="entry name" value="DUF3656"/>
    <property type="match status" value="1"/>
</dbReference>
<dbReference type="Proteomes" id="UP000095247">
    <property type="component" value="Unassembled WGS sequence"/>
</dbReference>